<dbReference type="AlphaFoldDB" id="A0A1I0VHW9"/>
<protein>
    <recommendedName>
        <fullName evidence="4">YD repeat-containing protein</fullName>
    </recommendedName>
</protein>
<evidence type="ECO:0008006" key="4">
    <source>
        <dbReference type="Google" id="ProtNLM"/>
    </source>
</evidence>
<organism evidence="2 3">
    <name type="scientific">Flavobacterium swingsii</name>
    <dbReference type="NCBI Taxonomy" id="498292"/>
    <lineage>
        <taxon>Bacteria</taxon>
        <taxon>Pseudomonadati</taxon>
        <taxon>Bacteroidota</taxon>
        <taxon>Flavobacteriia</taxon>
        <taxon>Flavobacteriales</taxon>
        <taxon>Flavobacteriaceae</taxon>
        <taxon>Flavobacterium</taxon>
    </lineage>
</organism>
<evidence type="ECO:0000313" key="2">
    <source>
        <dbReference type="EMBL" id="SFA75921.1"/>
    </source>
</evidence>
<reference evidence="3" key="1">
    <citation type="submission" date="2016-10" db="EMBL/GenBank/DDBJ databases">
        <authorList>
            <person name="Varghese N."/>
            <person name="Submissions S."/>
        </authorList>
    </citation>
    <scope>NUCLEOTIDE SEQUENCE [LARGE SCALE GENOMIC DNA]</scope>
    <source>
        <strain evidence="3">DSM 21789</strain>
    </source>
</reference>
<evidence type="ECO:0000313" key="3">
    <source>
        <dbReference type="Proteomes" id="UP000199604"/>
    </source>
</evidence>
<gene>
    <name evidence="2" type="ORF">SAMN05660845_0403</name>
</gene>
<dbReference type="STRING" id="498292.SAMN05660845_0403"/>
<keyword evidence="3" id="KW-1185">Reference proteome</keyword>
<accession>A0A1I0VHW9</accession>
<feature type="signal peptide" evidence="1">
    <location>
        <begin position="1"/>
        <end position="26"/>
    </location>
</feature>
<keyword evidence="1" id="KW-0732">Signal</keyword>
<feature type="chain" id="PRO_5011675409" description="YD repeat-containing protein" evidence="1">
    <location>
        <begin position="27"/>
        <end position="260"/>
    </location>
</feature>
<sequence>MRKITLLFVSLLFVFISCSKDSPETAAEPTFTNNGTLLKRSISTNGSNVTTSDFFYIGNKLQKMVSSNGTRIEYSYTGNLITQTLYFESDVLKEKSEIQYNSEEKMIQRKSSDYSNNKGYRCEFTYSNDGTVTVLGFSGDFTTQNTQIVNRKVFLFANGDVEKIEAYVVVNGSNQTRTNYYTYDDKNAISNSILGYNKIKFWDTGTYGNSHNNISILYTSTENISPYPYTNDVVFTYNSYNYPITSSAYGNSLTSQYFYQ</sequence>
<dbReference type="RefSeq" id="WP_091473404.1">
    <property type="nucleotide sequence ID" value="NZ_FOJT01000001.1"/>
</dbReference>
<dbReference type="PROSITE" id="PS51257">
    <property type="entry name" value="PROKAR_LIPOPROTEIN"/>
    <property type="match status" value="1"/>
</dbReference>
<dbReference type="OrthoDB" id="1444189at2"/>
<name>A0A1I0VHW9_9FLAO</name>
<proteinExistence type="predicted"/>
<dbReference type="EMBL" id="FOJT01000001">
    <property type="protein sequence ID" value="SFA75921.1"/>
    <property type="molecule type" value="Genomic_DNA"/>
</dbReference>
<dbReference type="Proteomes" id="UP000199604">
    <property type="component" value="Unassembled WGS sequence"/>
</dbReference>
<evidence type="ECO:0000256" key="1">
    <source>
        <dbReference type="SAM" id="SignalP"/>
    </source>
</evidence>